<dbReference type="InterPro" id="IPR027379">
    <property type="entry name" value="CLS_N"/>
</dbReference>
<evidence type="ECO:0000256" key="7">
    <source>
        <dbReference type="ARBA" id="ARBA00022679"/>
    </source>
</evidence>
<dbReference type="GO" id="GO:0008808">
    <property type="term" value="F:cardiolipin synthase activity"/>
    <property type="evidence" value="ECO:0007669"/>
    <property type="project" value="UniProtKB-UniRule"/>
</dbReference>
<dbReference type="InterPro" id="IPR025202">
    <property type="entry name" value="PLD-like_dom"/>
</dbReference>
<evidence type="ECO:0000256" key="8">
    <source>
        <dbReference type="ARBA" id="ARBA00022692"/>
    </source>
</evidence>
<dbReference type="Gene3D" id="3.30.870.10">
    <property type="entry name" value="Endonuclease Chain A"/>
    <property type="match status" value="2"/>
</dbReference>
<dbReference type="EMBL" id="CP060697">
    <property type="protein sequence ID" value="QNM83612.1"/>
    <property type="molecule type" value="Genomic_DNA"/>
</dbReference>
<dbReference type="AlphaFoldDB" id="A0A7G9L4R3"/>
<evidence type="ECO:0000256" key="14">
    <source>
        <dbReference type="ARBA" id="ARBA00023264"/>
    </source>
</evidence>
<dbReference type="KEGG" id="ssau:H8M03_04605"/>
<keyword evidence="14" id="KW-1208">Phospholipid metabolism</keyword>
<keyword evidence="11" id="KW-0443">Lipid metabolism</keyword>
<keyword evidence="9" id="KW-0677">Repeat</keyword>
<evidence type="ECO:0000256" key="1">
    <source>
        <dbReference type="ARBA" id="ARBA00003145"/>
    </source>
</evidence>
<dbReference type="Pfam" id="PF13396">
    <property type="entry name" value="PLDc_N"/>
    <property type="match status" value="1"/>
</dbReference>
<keyword evidence="13" id="KW-0594">Phospholipid biosynthesis</keyword>
<evidence type="ECO:0000256" key="15">
    <source>
        <dbReference type="NCBIfam" id="TIGR04265"/>
    </source>
</evidence>
<feature type="transmembrane region" description="Helical" evidence="16">
    <location>
        <begin position="33"/>
        <end position="55"/>
    </location>
</feature>
<proteinExistence type="predicted"/>
<evidence type="ECO:0000256" key="10">
    <source>
        <dbReference type="ARBA" id="ARBA00022989"/>
    </source>
</evidence>
<dbReference type="PANTHER" id="PTHR21248">
    <property type="entry name" value="CARDIOLIPIN SYNTHASE"/>
    <property type="match status" value="1"/>
</dbReference>
<evidence type="ECO:0000256" key="5">
    <source>
        <dbReference type="ARBA" id="ARBA00022516"/>
    </source>
</evidence>
<evidence type="ECO:0000256" key="16">
    <source>
        <dbReference type="SAM" id="Phobius"/>
    </source>
</evidence>
<dbReference type="PANTHER" id="PTHR21248:SF22">
    <property type="entry name" value="PHOSPHOLIPASE D"/>
    <property type="match status" value="1"/>
</dbReference>
<dbReference type="SMART" id="SM00155">
    <property type="entry name" value="PLDc"/>
    <property type="match status" value="2"/>
</dbReference>
<sequence length="477" mass="52812">MQPLHILTTAVLFLAVAATLVRAILRPHREPAARLAWVLTIIAVPVIGVLAYLLVGEARVSIRRKERGREIDRCLPRPPGDSEAHRTLQGGPHYAPFALARSINDLNPVGGNSATLAADSVAAVDQMCADIDAARSTVHASFYIWLDDTSGMKIQRAFIRAARRGVQVRVIADALGSRAFIGTDHWQELCESGAQARRALPLRNVIETVIRGRVDLRNHRKSLIVDNRIAWVGSQNAADPEFRIKPHFAPWVDVMTRWEGPIARHCQLLFASDWMSEGGDDLSGLLEGPEPERTGDIVAQVIGTGPTLRFDAMQTAFAELIHAAEQELVVTTPYFVPDELLMYALTAAAQRGVRVVLILPKRIDSRIVAATCRSYFLELLEAGVEIQLYTRGLLHAKTMIADNRVGLVGSANLDRRSFELNFENNILFANAVFARTMRSRQDSYLADCVQVTADEMANRSPLDRLWCNFLAMMSPLL</sequence>
<dbReference type="SUPFAM" id="SSF56024">
    <property type="entry name" value="Phospholipase D/nuclease"/>
    <property type="match status" value="2"/>
</dbReference>
<gene>
    <name evidence="18" type="primary">cls</name>
    <name evidence="18" type="ORF">H8M03_04605</name>
</gene>
<keyword evidence="7" id="KW-0808">Transferase</keyword>
<dbReference type="InterPro" id="IPR022924">
    <property type="entry name" value="Cardiolipin_synthase"/>
</dbReference>
<evidence type="ECO:0000256" key="6">
    <source>
        <dbReference type="ARBA" id="ARBA00022525"/>
    </source>
</evidence>
<dbReference type="GO" id="GO:0005886">
    <property type="term" value="C:plasma membrane"/>
    <property type="evidence" value="ECO:0007669"/>
    <property type="project" value="UniProtKB-SubCell"/>
</dbReference>
<evidence type="ECO:0000256" key="3">
    <source>
        <dbReference type="ARBA" id="ARBA00004651"/>
    </source>
</evidence>
<dbReference type="EC" id="2.7.8.-" evidence="15"/>
<keyword evidence="6" id="KW-0964">Secreted</keyword>
<dbReference type="Pfam" id="PF13091">
    <property type="entry name" value="PLDc_2"/>
    <property type="match status" value="2"/>
</dbReference>
<evidence type="ECO:0000256" key="4">
    <source>
        <dbReference type="ARBA" id="ARBA00022475"/>
    </source>
</evidence>
<keyword evidence="19" id="KW-1185">Reference proteome</keyword>
<dbReference type="GO" id="GO:0005576">
    <property type="term" value="C:extracellular region"/>
    <property type="evidence" value="ECO:0007669"/>
    <property type="project" value="UniProtKB-SubCell"/>
</dbReference>
<dbReference type="NCBIfam" id="TIGR04265">
    <property type="entry name" value="bac_cardiolipin"/>
    <property type="match status" value="1"/>
</dbReference>
<feature type="domain" description="PLD phosphodiesterase" evidence="17">
    <location>
        <begin position="390"/>
        <end position="417"/>
    </location>
</feature>
<accession>A0A7G9L4R3</accession>
<dbReference type="Proteomes" id="UP000515861">
    <property type="component" value="Chromosome"/>
</dbReference>
<name>A0A7G9L4R3_9SPHN</name>
<evidence type="ECO:0000259" key="17">
    <source>
        <dbReference type="PROSITE" id="PS50035"/>
    </source>
</evidence>
<feature type="domain" description="PLD phosphodiesterase" evidence="17">
    <location>
        <begin position="214"/>
        <end position="241"/>
    </location>
</feature>
<dbReference type="InterPro" id="IPR001736">
    <property type="entry name" value="PLipase_D/transphosphatidylase"/>
</dbReference>
<dbReference type="PROSITE" id="PS50035">
    <property type="entry name" value="PLD"/>
    <property type="match status" value="2"/>
</dbReference>
<keyword evidence="5" id="KW-0444">Lipid biosynthesis</keyword>
<keyword evidence="10 16" id="KW-1133">Transmembrane helix</keyword>
<evidence type="ECO:0000256" key="9">
    <source>
        <dbReference type="ARBA" id="ARBA00022737"/>
    </source>
</evidence>
<evidence type="ECO:0000313" key="19">
    <source>
        <dbReference type="Proteomes" id="UP000515861"/>
    </source>
</evidence>
<comment type="subcellular location">
    <subcellularLocation>
        <location evidence="3">Cell membrane</location>
        <topology evidence="3">Multi-pass membrane protein</topology>
    </subcellularLocation>
    <subcellularLocation>
        <location evidence="2">Secreted</location>
    </subcellularLocation>
</comment>
<evidence type="ECO:0000256" key="11">
    <source>
        <dbReference type="ARBA" id="ARBA00023098"/>
    </source>
</evidence>
<evidence type="ECO:0000256" key="2">
    <source>
        <dbReference type="ARBA" id="ARBA00004613"/>
    </source>
</evidence>
<keyword evidence="4" id="KW-1003">Cell membrane</keyword>
<evidence type="ECO:0000256" key="13">
    <source>
        <dbReference type="ARBA" id="ARBA00023209"/>
    </source>
</evidence>
<organism evidence="18 19">
    <name type="scientific">Sphingomonas sabuli</name>
    <dbReference type="NCBI Taxonomy" id="2764186"/>
    <lineage>
        <taxon>Bacteria</taxon>
        <taxon>Pseudomonadati</taxon>
        <taxon>Pseudomonadota</taxon>
        <taxon>Alphaproteobacteria</taxon>
        <taxon>Sphingomonadales</taxon>
        <taxon>Sphingomonadaceae</taxon>
        <taxon>Sphingomonas</taxon>
    </lineage>
</organism>
<dbReference type="RefSeq" id="WP_187480567.1">
    <property type="nucleotide sequence ID" value="NZ_CP060697.1"/>
</dbReference>
<protein>
    <recommendedName>
        <fullName evidence="15">Cardiolipin synthase</fullName>
        <ecNumber evidence="15">2.7.8.-</ecNumber>
    </recommendedName>
</protein>
<comment type="function">
    <text evidence="1">Could be a virulence factor.</text>
</comment>
<reference evidence="18 19" key="1">
    <citation type="submission" date="2020-08" db="EMBL/GenBank/DDBJ databases">
        <title>Sphingomonas sp. sand1-3 16S ribosomal RNA gene Genome sequencing and assembly.</title>
        <authorList>
            <person name="Kang M."/>
        </authorList>
    </citation>
    <scope>NUCLEOTIDE SEQUENCE [LARGE SCALE GENOMIC DNA]</scope>
    <source>
        <strain evidence="19">sand1-3</strain>
    </source>
</reference>
<keyword evidence="12 16" id="KW-0472">Membrane</keyword>
<evidence type="ECO:0000256" key="12">
    <source>
        <dbReference type="ARBA" id="ARBA00023136"/>
    </source>
</evidence>
<keyword evidence="8 16" id="KW-0812">Transmembrane</keyword>
<dbReference type="GO" id="GO:0032049">
    <property type="term" value="P:cardiolipin biosynthetic process"/>
    <property type="evidence" value="ECO:0007669"/>
    <property type="project" value="UniProtKB-UniRule"/>
</dbReference>
<evidence type="ECO:0000313" key="18">
    <source>
        <dbReference type="EMBL" id="QNM83612.1"/>
    </source>
</evidence>